<dbReference type="CTD" id="64968"/>
<dbReference type="SUPFAM" id="SSF54995">
    <property type="entry name" value="Ribosomal protein S6"/>
    <property type="match status" value="1"/>
</dbReference>
<dbReference type="RefSeq" id="XP_018497414.1">
    <property type="nucleotide sequence ID" value="XM_018641898.1"/>
</dbReference>
<dbReference type="Proteomes" id="UP000694867">
    <property type="component" value="Unplaced"/>
</dbReference>
<proteinExistence type="inferred from homology"/>
<dbReference type="GO" id="GO:0003735">
    <property type="term" value="F:structural constituent of ribosome"/>
    <property type="evidence" value="ECO:0007669"/>
    <property type="project" value="InterPro"/>
</dbReference>
<dbReference type="GO" id="GO:0005763">
    <property type="term" value="C:mitochondrial small ribosomal subunit"/>
    <property type="evidence" value="ECO:0007669"/>
    <property type="project" value="TreeGrafter"/>
</dbReference>
<dbReference type="Pfam" id="PF01250">
    <property type="entry name" value="Ribosomal_S6"/>
    <property type="match status" value="1"/>
</dbReference>
<protein>
    <recommendedName>
        <fullName evidence="2">Small ribosomal subunit protein bS6m</fullName>
    </recommendedName>
    <alternativeName>
        <fullName evidence="3">28S ribosomal protein S6, mitochondrial</fullName>
    </alternativeName>
</protein>
<dbReference type="InterPro" id="IPR035980">
    <property type="entry name" value="Ribosomal_bS6_sf"/>
</dbReference>
<dbReference type="GO" id="GO:0070181">
    <property type="term" value="F:small ribosomal subunit rRNA binding"/>
    <property type="evidence" value="ECO:0007669"/>
    <property type="project" value="TreeGrafter"/>
</dbReference>
<accession>A0AAJ7L6K4</accession>
<dbReference type="Gene3D" id="3.30.70.60">
    <property type="match status" value="1"/>
</dbReference>
<dbReference type="InterPro" id="IPR000529">
    <property type="entry name" value="Ribosomal_bS6"/>
</dbReference>
<evidence type="ECO:0000313" key="4">
    <source>
        <dbReference type="Proteomes" id="UP000694867"/>
    </source>
</evidence>
<gene>
    <name evidence="5" type="primary">LOC108865158</name>
</gene>
<sequence length="144" mass="16471">MPLYELTVVMRNMQRPELVACMKRTGELILSSGSVLRAIENLGLQREIAYKMRAHGKGHTVGSFILYRLDCRTNTSTYILDELDRDTDVVKTHMVGMLPQKNIECTLEDELQIPMLRPSVQKLMRTGKKPEKVNPILEKIKGPF</sequence>
<dbReference type="PANTHER" id="PTHR21011:SF1">
    <property type="entry name" value="SMALL RIBOSOMAL SUBUNIT PROTEIN BS6M"/>
    <property type="match status" value="1"/>
</dbReference>
<organism evidence="4 5">
    <name type="scientific">Galendromus occidentalis</name>
    <name type="common">western predatory mite</name>
    <dbReference type="NCBI Taxonomy" id="34638"/>
    <lineage>
        <taxon>Eukaryota</taxon>
        <taxon>Metazoa</taxon>
        <taxon>Ecdysozoa</taxon>
        <taxon>Arthropoda</taxon>
        <taxon>Chelicerata</taxon>
        <taxon>Arachnida</taxon>
        <taxon>Acari</taxon>
        <taxon>Parasitiformes</taxon>
        <taxon>Mesostigmata</taxon>
        <taxon>Gamasina</taxon>
        <taxon>Phytoseioidea</taxon>
        <taxon>Phytoseiidae</taxon>
        <taxon>Typhlodrominae</taxon>
        <taxon>Galendromus</taxon>
    </lineage>
</organism>
<evidence type="ECO:0000313" key="5">
    <source>
        <dbReference type="RefSeq" id="XP_018497414.1"/>
    </source>
</evidence>
<keyword evidence="5" id="KW-0689">Ribosomal protein</keyword>
<dbReference type="PANTHER" id="PTHR21011">
    <property type="entry name" value="MITOCHONDRIAL 28S RIBOSOMAL PROTEIN S6"/>
    <property type="match status" value="1"/>
</dbReference>
<evidence type="ECO:0000256" key="1">
    <source>
        <dbReference type="ARBA" id="ARBA00009512"/>
    </source>
</evidence>
<dbReference type="GeneID" id="108865158"/>
<comment type="similarity">
    <text evidence="1">Belongs to the bacterial ribosomal protein bS6 family.</text>
</comment>
<dbReference type="KEGG" id="goe:108865158"/>
<dbReference type="AlphaFoldDB" id="A0AAJ7L6K4"/>
<dbReference type="InterPro" id="IPR014717">
    <property type="entry name" value="Transl_elong_EF1B/ribsomal_bS6"/>
</dbReference>
<evidence type="ECO:0000256" key="3">
    <source>
        <dbReference type="ARBA" id="ARBA00035365"/>
    </source>
</evidence>
<keyword evidence="5" id="KW-0687">Ribonucleoprotein</keyword>
<reference evidence="5" key="1">
    <citation type="submission" date="2025-08" db="UniProtKB">
        <authorList>
            <consortium name="RefSeq"/>
        </authorList>
    </citation>
    <scope>IDENTIFICATION</scope>
</reference>
<dbReference type="GO" id="GO:0006412">
    <property type="term" value="P:translation"/>
    <property type="evidence" value="ECO:0007669"/>
    <property type="project" value="InterPro"/>
</dbReference>
<name>A0AAJ7L6K4_9ACAR</name>
<evidence type="ECO:0000256" key="2">
    <source>
        <dbReference type="ARBA" id="ARBA00035170"/>
    </source>
</evidence>
<dbReference type="CDD" id="cd15465">
    <property type="entry name" value="bS6_mito"/>
    <property type="match status" value="1"/>
</dbReference>
<keyword evidence="4" id="KW-1185">Reference proteome</keyword>